<keyword evidence="2" id="KW-1185">Reference proteome</keyword>
<comment type="caution">
    <text evidence="1">The sequence shown here is derived from an EMBL/GenBank/DDBJ whole genome shotgun (WGS) entry which is preliminary data.</text>
</comment>
<proteinExistence type="predicted"/>
<dbReference type="RefSeq" id="WP_147298318.1">
    <property type="nucleotide sequence ID" value="NZ_JABFDI010000012.1"/>
</dbReference>
<protein>
    <submittedName>
        <fullName evidence="1">Uncharacterized protein</fullName>
    </submittedName>
</protein>
<dbReference type="Proteomes" id="UP000256919">
    <property type="component" value="Unassembled WGS sequence"/>
</dbReference>
<sequence>MSVVIMFVGTSLSAAPVIEEDNSNCVRRARAAAFAVADHFNEHPNDDLEYYLEIYDAVYLDCYLNG</sequence>
<evidence type="ECO:0000313" key="2">
    <source>
        <dbReference type="Proteomes" id="UP000256919"/>
    </source>
</evidence>
<organism evidence="1 2">
    <name type="scientific">Winogradskyella pacifica</name>
    <dbReference type="NCBI Taxonomy" id="664642"/>
    <lineage>
        <taxon>Bacteria</taxon>
        <taxon>Pseudomonadati</taxon>
        <taxon>Bacteroidota</taxon>
        <taxon>Flavobacteriia</taxon>
        <taxon>Flavobacteriales</taxon>
        <taxon>Flavobacteriaceae</taxon>
        <taxon>Winogradskyella</taxon>
    </lineage>
</organism>
<reference evidence="1 2" key="1">
    <citation type="submission" date="2018-07" db="EMBL/GenBank/DDBJ databases">
        <title>Genomic Encyclopedia of Type Strains, Phase III (KMG-III): the genomes of soil and plant-associated and newly described type strains.</title>
        <authorList>
            <person name="Whitman W."/>
        </authorList>
    </citation>
    <scope>NUCLEOTIDE SEQUENCE [LARGE SCALE GENOMIC DNA]</scope>
    <source>
        <strain evidence="1 2">CECT 7948</strain>
    </source>
</reference>
<evidence type="ECO:0000313" key="1">
    <source>
        <dbReference type="EMBL" id="REE27809.1"/>
    </source>
</evidence>
<dbReference type="AlphaFoldDB" id="A0A3D9NBH5"/>
<accession>A0A3D9NBH5</accession>
<dbReference type="EMBL" id="QREI01000001">
    <property type="protein sequence ID" value="REE27809.1"/>
    <property type="molecule type" value="Genomic_DNA"/>
</dbReference>
<name>A0A3D9NBH5_9FLAO</name>
<gene>
    <name evidence="1" type="ORF">DFQ09_101648</name>
</gene>